<organism evidence="1 2">
    <name type="scientific">Serratia sarumanii</name>
    <dbReference type="NCBI Taxonomy" id="3020826"/>
    <lineage>
        <taxon>Bacteria</taxon>
        <taxon>Pseudomonadati</taxon>
        <taxon>Pseudomonadota</taxon>
        <taxon>Gammaproteobacteria</taxon>
        <taxon>Enterobacterales</taxon>
        <taxon>Yersiniaceae</taxon>
        <taxon>Serratia</taxon>
    </lineage>
</organism>
<reference evidence="1 2" key="1">
    <citation type="submission" date="2024-11" db="EMBL/GenBank/DDBJ databases">
        <title>Draft genomes of five putative biosurfactant-producing Serratia sp. isolates from Laguna de Bay, Philippines.</title>
        <authorList>
            <person name="Lantican N."/>
            <person name="Barredo G.A."/>
            <person name="Rosana A."/>
            <person name="Siababa A.C."/>
            <person name="Montecillo A."/>
        </authorList>
    </citation>
    <scope>NUCLEOTIDE SEQUENCE [LARGE SCALE GENOMIC DNA]</scope>
    <source>
        <strain evidence="1 2">WS11a</strain>
    </source>
</reference>
<gene>
    <name evidence="1" type="ORF">ACJBEI_15925</name>
</gene>
<comment type="caution">
    <text evidence="1">The sequence shown here is derived from an EMBL/GenBank/DDBJ whole genome shotgun (WGS) entry which is preliminary data.</text>
</comment>
<evidence type="ECO:0000313" key="1">
    <source>
        <dbReference type="EMBL" id="MFK8976701.1"/>
    </source>
</evidence>
<dbReference type="EMBL" id="JBJHGH010000002">
    <property type="protein sequence ID" value="MFK8976701.1"/>
    <property type="molecule type" value="Genomic_DNA"/>
</dbReference>
<sequence length="534" mass="61353">MKQRLSIYLAKNGIIQDDHLLDLERMREAKYLNIPDTESVIYIHQPKPARYPDWVGYIISSQSEIGYEDFSKCQSESAVIIVRFSGVIFLITFGGGHHKVKKESIERDFGLRVTLNSVDPDKLKSLDKSNYQDSPLNTRSQSTKEVDISSLNIDSELDILSTLTGKSNVDIFGDIVTGKDSLIITPPVRIDSLQSVLSEALSRFKQKLPKEFEWIDNISKVKDKDLSDVLDLELNEYLKDDDRSEEFWIGEPELVDWTAQIGYVFGRITSRSEIHPTLVFDNLKKYISLNKLDLNCDVLKSLKIHIIKENEISYDSWSAFNCLYAEVKNKNETYILRNGSWYAVNASFIASLDKSLESVLPYDFELPIYNHLREDEYNKYVENNCDACINMDKKLLHHGGRNNKFEFADILRNGTDFIHVKYYRSSSTLSHLFAQAYVSLELFVSDAAFRAKLNKVLPNDSKLIDISRRPDTQNYVVVYAIAINRDIPKNLPLFSKITLKNTVKSLRNLGFTIKLAQIKVDPELAKRKILRSKK</sequence>
<dbReference type="Proteomes" id="UP001622968">
    <property type="component" value="Unassembled WGS sequence"/>
</dbReference>
<name>A0ABW8QQ40_9GAMM</name>
<dbReference type="InterPro" id="IPR026487">
    <property type="entry name" value="CHP04141"/>
</dbReference>
<keyword evidence="2" id="KW-1185">Reference proteome</keyword>
<protein>
    <submittedName>
        <fullName evidence="1">TIGR04141 family sporadically distributed protein</fullName>
    </submittedName>
</protein>
<dbReference type="NCBIfam" id="TIGR04141">
    <property type="entry name" value="TIGR04141 family sporadically distributed protein"/>
    <property type="match status" value="1"/>
</dbReference>
<proteinExistence type="predicted"/>
<evidence type="ECO:0000313" key="2">
    <source>
        <dbReference type="Proteomes" id="UP001622968"/>
    </source>
</evidence>
<dbReference type="Pfam" id="PF19614">
    <property type="entry name" value="DUF6119"/>
    <property type="match status" value="1"/>
</dbReference>
<dbReference type="RefSeq" id="WP_406550671.1">
    <property type="nucleotide sequence ID" value="NZ_JBJHGH010000002.1"/>
</dbReference>
<accession>A0ABW8QQ40</accession>